<dbReference type="InterPro" id="IPR009875">
    <property type="entry name" value="PilZ_domain"/>
</dbReference>
<dbReference type="RefSeq" id="WP_284053218.1">
    <property type="nucleotide sequence ID" value="NZ_JAGRQC010000001.1"/>
</dbReference>
<sequence length="116" mass="12833">MQPANARREIRHNVFLSALVERFGAKETSKHRVRNISRNGACIDTAQAFKRGETVLITVGDLECVGSTVRWIEGSRAGVQFAMAIDISSATAKTVIRSEAMHAEQQGDKPRFTFAR</sequence>
<comment type="caution">
    <text evidence="2">The sequence shown here is derived from an EMBL/GenBank/DDBJ whole genome shotgun (WGS) entry which is preliminary data.</text>
</comment>
<proteinExistence type="predicted"/>
<dbReference type="SUPFAM" id="SSF141371">
    <property type="entry name" value="PilZ domain-like"/>
    <property type="match status" value="1"/>
</dbReference>
<evidence type="ECO:0000259" key="1">
    <source>
        <dbReference type="Pfam" id="PF07238"/>
    </source>
</evidence>
<evidence type="ECO:0000313" key="2">
    <source>
        <dbReference type="EMBL" id="MBR0551961.1"/>
    </source>
</evidence>
<gene>
    <name evidence="2" type="ORF">J7S20_05525</name>
</gene>
<dbReference type="AlphaFoldDB" id="A0A8T4IC48"/>
<evidence type="ECO:0000313" key="3">
    <source>
        <dbReference type="Proteomes" id="UP000676996"/>
    </source>
</evidence>
<name>A0A8T4IC48_9SPHN</name>
<reference evidence="2" key="1">
    <citation type="submission" date="2021-04" db="EMBL/GenBank/DDBJ databases">
        <title>Ouciella asimina sp. nov., isolated from the surface seawater in the hydrothermal field of Okinawa Trough.</title>
        <authorList>
            <person name="Shuang W."/>
        </authorList>
    </citation>
    <scope>NUCLEOTIDE SEQUENCE</scope>
    <source>
        <strain evidence="2">LXI357</strain>
    </source>
</reference>
<organism evidence="2 3">
    <name type="scientific">Stakelama marina</name>
    <dbReference type="NCBI Taxonomy" id="2826939"/>
    <lineage>
        <taxon>Bacteria</taxon>
        <taxon>Pseudomonadati</taxon>
        <taxon>Pseudomonadota</taxon>
        <taxon>Alphaproteobacteria</taxon>
        <taxon>Sphingomonadales</taxon>
        <taxon>Sphingomonadaceae</taxon>
        <taxon>Stakelama</taxon>
    </lineage>
</organism>
<feature type="domain" description="PilZ" evidence="1">
    <location>
        <begin position="7"/>
        <end position="89"/>
    </location>
</feature>
<dbReference type="Proteomes" id="UP000676996">
    <property type="component" value="Unassembled WGS sequence"/>
</dbReference>
<dbReference type="GO" id="GO:0035438">
    <property type="term" value="F:cyclic-di-GMP binding"/>
    <property type="evidence" value="ECO:0007669"/>
    <property type="project" value="InterPro"/>
</dbReference>
<dbReference type="Pfam" id="PF07238">
    <property type="entry name" value="PilZ"/>
    <property type="match status" value="1"/>
</dbReference>
<protein>
    <submittedName>
        <fullName evidence="2">PilZ domain-containing protein</fullName>
    </submittedName>
</protein>
<accession>A0A8T4IC48</accession>
<dbReference type="EMBL" id="JAGRQC010000001">
    <property type="protein sequence ID" value="MBR0551961.1"/>
    <property type="molecule type" value="Genomic_DNA"/>
</dbReference>
<keyword evidence="3" id="KW-1185">Reference proteome</keyword>